<evidence type="ECO:0000313" key="2">
    <source>
        <dbReference type="Proteomes" id="UP001595616"/>
    </source>
</evidence>
<gene>
    <name evidence="1" type="ORF">ACFOOI_07240</name>
</gene>
<proteinExistence type="predicted"/>
<dbReference type="InterPro" id="IPR007922">
    <property type="entry name" value="DciA-like"/>
</dbReference>
<comment type="caution">
    <text evidence="1">The sequence shown here is derived from an EMBL/GenBank/DDBJ whole genome shotgun (WGS) entry which is preliminary data.</text>
</comment>
<keyword evidence="2" id="KW-1185">Reference proteome</keyword>
<dbReference type="Pfam" id="PF05258">
    <property type="entry name" value="DciA"/>
    <property type="match status" value="1"/>
</dbReference>
<dbReference type="EMBL" id="JBHRYQ010000001">
    <property type="protein sequence ID" value="MFC3810439.1"/>
    <property type="molecule type" value="Genomic_DNA"/>
</dbReference>
<evidence type="ECO:0000313" key="1">
    <source>
        <dbReference type="EMBL" id="MFC3810439.1"/>
    </source>
</evidence>
<dbReference type="Proteomes" id="UP001595616">
    <property type="component" value="Unassembled WGS sequence"/>
</dbReference>
<organism evidence="1 2">
    <name type="scientific">Lacihabitans lacunae</name>
    <dbReference type="NCBI Taxonomy" id="1028214"/>
    <lineage>
        <taxon>Bacteria</taxon>
        <taxon>Pseudomonadati</taxon>
        <taxon>Bacteroidota</taxon>
        <taxon>Cytophagia</taxon>
        <taxon>Cytophagales</taxon>
        <taxon>Leadbetterellaceae</taxon>
        <taxon>Lacihabitans</taxon>
    </lineage>
</organism>
<reference evidence="2" key="1">
    <citation type="journal article" date="2019" name="Int. J. Syst. Evol. Microbiol.">
        <title>The Global Catalogue of Microorganisms (GCM) 10K type strain sequencing project: providing services to taxonomists for standard genome sequencing and annotation.</title>
        <authorList>
            <consortium name="The Broad Institute Genomics Platform"/>
            <consortium name="The Broad Institute Genome Sequencing Center for Infectious Disease"/>
            <person name="Wu L."/>
            <person name="Ma J."/>
        </authorList>
    </citation>
    <scope>NUCLEOTIDE SEQUENCE [LARGE SCALE GENOMIC DNA]</scope>
    <source>
        <strain evidence="2">CECT 7956</strain>
    </source>
</reference>
<accession>A0ABV7YV48</accession>
<sequence length="88" mass="10192">MKDAFESFLKAYNLKSRFNETYLITYWEKIMGASIANRTEKIYVRNGVLFLRISSSPLRQELVLAKSKLMELLNAEIGEAIIQDVVFI</sequence>
<dbReference type="PANTHER" id="PTHR36456">
    <property type="entry name" value="UPF0232 PROTEIN SCO3875"/>
    <property type="match status" value="1"/>
</dbReference>
<name>A0ABV7YV48_9BACT</name>
<dbReference type="PANTHER" id="PTHR36456:SF1">
    <property type="entry name" value="UPF0232 PROTEIN SCO3875"/>
    <property type="match status" value="1"/>
</dbReference>
<dbReference type="RefSeq" id="WP_379836583.1">
    <property type="nucleotide sequence ID" value="NZ_JBHRYQ010000001.1"/>
</dbReference>
<protein>
    <submittedName>
        <fullName evidence="1">DUF721 domain-containing protein</fullName>
    </submittedName>
</protein>